<evidence type="ECO:0000256" key="2">
    <source>
        <dbReference type="ARBA" id="ARBA00022980"/>
    </source>
</evidence>
<keyword evidence="6" id="KW-1185">Reference proteome</keyword>
<reference evidence="5 6" key="1">
    <citation type="journal article" date="2022" name="G3 (Bethesda)">
        <title>Enemy or ally: a genomic approach to elucidate the lifestyle of Phyllosticta citrichinaensis.</title>
        <authorList>
            <person name="Buijs V.A."/>
            <person name="Groenewald J.Z."/>
            <person name="Haridas S."/>
            <person name="LaButti K.M."/>
            <person name="Lipzen A."/>
            <person name="Martin F.M."/>
            <person name="Barry K."/>
            <person name="Grigoriev I.V."/>
            <person name="Crous P.W."/>
            <person name="Seidl M.F."/>
        </authorList>
    </citation>
    <scope>NUCLEOTIDE SEQUENCE [LARGE SCALE GENOMIC DNA]</scope>
    <source>
        <strain evidence="5 6">CBS 129764</strain>
    </source>
</reference>
<dbReference type="Pfam" id="PF00687">
    <property type="entry name" value="Ribosomal_L1"/>
    <property type="match status" value="1"/>
</dbReference>
<accession>A0ABR1XYW2</accession>
<keyword evidence="2" id="KW-0689">Ribosomal protein</keyword>
<evidence type="ECO:0000256" key="4">
    <source>
        <dbReference type="SAM" id="MobiDB-lite"/>
    </source>
</evidence>
<dbReference type="CDD" id="cd00403">
    <property type="entry name" value="Ribosomal_L1"/>
    <property type="match status" value="1"/>
</dbReference>
<dbReference type="Gene3D" id="3.30.190.20">
    <property type="match status" value="1"/>
</dbReference>
<dbReference type="InterPro" id="IPR016095">
    <property type="entry name" value="Ribosomal_uL1_3-a/b-sand"/>
</dbReference>
<feature type="region of interest" description="Disordered" evidence="4">
    <location>
        <begin position="293"/>
        <end position="323"/>
    </location>
</feature>
<evidence type="ECO:0000256" key="3">
    <source>
        <dbReference type="ARBA" id="ARBA00023274"/>
    </source>
</evidence>
<dbReference type="InterPro" id="IPR023674">
    <property type="entry name" value="Ribosomal_uL1-like"/>
</dbReference>
<dbReference type="PANTHER" id="PTHR36427:SF3">
    <property type="entry name" value="LARGE RIBOSOMAL SUBUNIT PROTEIN UL1M"/>
    <property type="match status" value="1"/>
</dbReference>
<dbReference type="SUPFAM" id="SSF56808">
    <property type="entry name" value="Ribosomal protein L1"/>
    <property type="match status" value="1"/>
</dbReference>
<dbReference type="PANTHER" id="PTHR36427">
    <property type="entry name" value="54S RIBOSOMAL PROTEIN L1, MITOCHONDRIAL"/>
    <property type="match status" value="1"/>
</dbReference>
<sequence length="323" mass="34935">MASTPRCLAHLGRQTLRCTSIRPTTTTTSSLRTGLAASPAPSLLLPLQQFRGAASPAKKKDGGGKKKALSKSFKVPDMKLAIQFPLLDAMRYLRAFEMRYPDVTGRYELHVRFRTERSGPTIRNRMRLPHPVKVDLRICVIAPRDSPAGQAALKAGAAVVGEEDVFEAVRAGKIDFDRCLAVADSMPKLMKANVARILGPQGLMPSAKMNTVVKDAKDVATAVGDMVGGTEYRERVGVLRMAIGNMDFTPDMLSANIKIFLESVKKDIAKIPDNYSKSIHEVVLSSTHGPGFSLSGEIAGPESPKPEELVERDENEAPVAVAA</sequence>
<dbReference type="InterPro" id="IPR028364">
    <property type="entry name" value="Ribosomal_uL1/biogenesis"/>
</dbReference>
<dbReference type="Proteomes" id="UP001456524">
    <property type="component" value="Unassembled WGS sequence"/>
</dbReference>
<keyword evidence="3" id="KW-0687">Ribonucleoprotein</keyword>
<comment type="similarity">
    <text evidence="1">Belongs to the universal ribosomal protein uL1 family.</text>
</comment>
<proteinExistence type="inferred from homology"/>
<evidence type="ECO:0000256" key="1">
    <source>
        <dbReference type="ARBA" id="ARBA00010531"/>
    </source>
</evidence>
<comment type="caution">
    <text evidence="5">The sequence shown here is derived from an EMBL/GenBank/DDBJ whole genome shotgun (WGS) entry which is preliminary data.</text>
</comment>
<name>A0ABR1XYW2_9PEZI</name>
<organism evidence="5 6">
    <name type="scientific">Phyllosticta citrichinensis</name>
    <dbReference type="NCBI Taxonomy" id="1130410"/>
    <lineage>
        <taxon>Eukaryota</taxon>
        <taxon>Fungi</taxon>
        <taxon>Dikarya</taxon>
        <taxon>Ascomycota</taxon>
        <taxon>Pezizomycotina</taxon>
        <taxon>Dothideomycetes</taxon>
        <taxon>Dothideomycetes incertae sedis</taxon>
        <taxon>Botryosphaeriales</taxon>
        <taxon>Phyllostictaceae</taxon>
        <taxon>Phyllosticta</taxon>
    </lineage>
</organism>
<gene>
    <name evidence="5" type="ORF">IWX90DRAFT_142318</name>
</gene>
<protein>
    <submittedName>
        <fullName evidence="5">Ribosomal protein L1-like protein</fullName>
    </submittedName>
</protein>
<dbReference type="EMBL" id="JBBWUH010000003">
    <property type="protein sequence ID" value="KAK8173454.1"/>
    <property type="molecule type" value="Genomic_DNA"/>
</dbReference>
<evidence type="ECO:0000313" key="5">
    <source>
        <dbReference type="EMBL" id="KAK8173454.1"/>
    </source>
</evidence>
<evidence type="ECO:0000313" key="6">
    <source>
        <dbReference type="Proteomes" id="UP001456524"/>
    </source>
</evidence>
<dbReference type="Gene3D" id="3.40.50.790">
    <property type="match status" value="1"/>
</dbReference>